<evidence type="ECO:0000313" key="4">
    <source>
        <dbReference type="Proteomes" id="UP001056384"/>
    </source>
</evidence>
<feature type="region of interest" description="Disordered" evidence="1">
    <location>
        <begin position="1"/>
        <end position="26"/>
    </location>
</feature>
<name>A0A9Q9AI98_9PEZI</name>
<dbReference type="PANTHER" id="PTHR42085">
    <property type="entry name" value="F-BOX DOMAIN-CONTAINING PROTEIN"/>
    <property type="match status" value="1"/>
</dbReference>
<sequence length="219" mass="25051">MPPPLLALRPLQPAPPRAPPPTKDTTSFFDLPAELRIEIYKLALERVVIHILPTNSKNGTDTPDDNPRRLQMPHSLTRASRQVRNEVLPLMHASCPIKCAVTDFNFDGLLQWIKRVPPHEETHLKKNKNLQITLNTAEPNVPKIMDSMRKWLHMRADRCRPQPDWKYAGSAVQNKVGADLRRRTKRMTEFGKQKEMLKILDALNISRPTGLLPDPEDSD</sequence>
<dbReference type="AlphaFoldDB" id="A0A9Q9AI98"/>
<feature type="domain" description="2EXR" evidence="2">
    <location>
        <begin position="27"/>
        <end position="93"/>
    </location>
</feature>
<evidence type="ECO:0000256" key="1">
    <source>
        <dbReference type="SAM" id="MobiDB-lite"/>
    </source>
</evidence>
<dbReference type="EMBL" id="CP099419">
    <property type="protein sequence ID" value="USW49565.1"/>
    <property type="molecule type" value="Genomic_DNA"/>
</dbReference>
<evidence type="ECO:0000259" key="2">
    <source>
        <dbReference type="Pfam" id="PF20150"/>
    </source>
</evidence>
<dbReference type="InterPro" id="IPR038883">
    <property type="entry name" value="AN11006-like"/>
</dbReference>
<dbReference type="Proteomes" id="UP001056384">
    <property type="component" value="Chromosome 2"/>
</dbReference>
<reference evidence="3" key="1">
    <citation type="submission" date="2022-06" db="EMBL/GenBank/DDBJ databases">
        <title>Complete genome sequences of two strains of the flax pathogen Septoria linicola.</title>
        <authorList>
            <person name="Lapalu N."/>
            <person name="Simon A."/>
            <person name="Demenou B."/>
            <person name="Paumier D."/>
            <person name="Guillot M.-P."/>
            <person name="Gout L."/>
            <person name="Valade R."/>
        </authorList>
    </citation>
    <scope>NUCLEOTIDE SEQUENCE</scope>
    <source>
        <strain evidence="3">SE15195</strain>
    </source>
</reference>
<organism evidence="3 4">
    <name type="scientific">Septoria linicola</name>
    <dbReference type="NCBI Taxonomy" id="215465"/>
    <lineage>
        <taxon>Eukaryota</taxon>
        <taxon>Fungi</taxon>
        <taxon>Dikarya</taxon>
        <taxon>Ascomycota</taxon>
        <taxon>Pezizomycotina</taxon>
        <taxon>Dothideomycetes</taxon>
        <taxon>Dothideomycetidae</taxon>
        <taxon>Mycosphaerellales</taxon>
        <taxon>Mycosphaerellaceae</taxon>
        <taxon>Septoria</taxon>
    </lineage>
</organism>
<proteinExistence type="predicted"/>
<gene>
    <name evidence="3" type="ORF">Slin15195_G028840</name>
</gene>
<protein>
    <submittedName>
        <fullName evidence="3">2EXR domain-containing protein</fullName>
    </submittedName>
</protein>
<feature type="compositionally biased region" description="Low complexity" evidence="1">
    <location>
        <begin position="1"/>
        <end position="11"/>
    </location>
</feature>
<feature type="compositionally biased region" description="Pro residues" evidence="1">
    <location>
        <begin position="12"/>
        <end position="22"/>
    </location>
</feature>
<dbReference type="PANTHER" id="PTHR42085:SF1">
    <property type="entry name" value="F-BOX DOMAIN-CONTAINING PROTEIN"/>
    <property type="match status" value="1"/>
</dbReference>
<dbReference type="InterPro" id="IPR045518">
    <property type="entry name" value="2EXR"/>
</dbReference>
<evidence type="ECO:0000313" key="3">
    <source>
        <dbReference type="EMBL" id="USW49565.1"/>
    </source>
</evidence>
<keyword evidence="4" id="KW-1185">Reference proteome</keyword>
<accession>A0A9Q9AI98</accession>
<dbReference type="Pfam" id="PF20150">
    <property type="entry name" value="2EXR"/>
    <property type="match status" value="1"/>
</dbReference>